<name>A0A0A2MCP3_9FLAO</name>
<keyword evidence="3" id="KW-1185">Reference proteome</keyword>
<evidence type="ECO:0000313" key="3">
    <source>
        <dbReference type="Proteomes" id="UP000030121"/>
    </source>
</evidence>
<dbReference type="STRING" id="1121899.GCA_000430025_01298"/>
<sequence>MKPTVLQKNEYASFYQPYLDALEENINLIDELEISLYNTIHFIQDIPMDKFDYRYAEGKWTIKEIIQHIIDAERVFSYRALRFSRNDKTELPGYDENLFADTVNPMANQRHLKDLLTELSAVRHSTICLFKSFTPEDFLKIGVASEREMSVRAIGFIIIGHQNHHMRVFKQRYLD</sequence>
<organism evidence="2 3">
    <name type="scientific">Flavobacterium suncheonense GH29-5 = DSM 17707</name>
    <dbReference type="NCBI Taxonomy" id="1121899"/>
    <lineage>
        <taxon>Bacteria</taxon>
        <taxon>Pseudomonadati</taxon>
        <taxon>Bacteroidota</taxon>
        <taxon>Flavobacteriia</taxon>
        <taxon>Flavobacteriales</taxon>
        <taxon>Flavobacteriaceae</taxon>
        <taxon>Flavobacterium</taxon>
    </lineage>
</organism>
<dbReference type="Proteomes" id="UP000030121">
    <property type="component" value="Unassembled WGS sequence"/>
</dbReference>
<dbReference type="AlphaFoldDB" id="A0A0A2MCP3"/>
<dbReference type="RefSeq" id="WP_026981530.1">
    <property type="nucleotide sequence ID" value="NZ_JRLW01000004.1"/>
</dbReference>
<dbReference type="SUPFAM" id="SSF109854">
    <property type="entry name" value="DinB/YfiT-like putative metalloenzymes"/>
    <property type="match status" value="1"/>
</dbReference>
<dbReference type="InterPro" id="IPR024775">
    <property type="entry name" value="DinB-like"/>
</dbReference>
<dbReference type="EMBL" id="JRLW01000004">
    <property type="protein sequence ID" value="KGO90044.1"/>
    <property type="molecule type" value="Genomic_DNA"/>
</dbReference>
<dbReference type="OrthoDB" id="9793216at2"/>
<evidence type="ECO:0000259" key="1">
    <source>
        <dbReference type="Pfam" id="PF12867"/>
    </source>
</evidence>
<reference evidence="2 3" key="1">
    <citation type="submission" date="2013-09" db="EMBL/GenBank/DDBJ databases">
        <authorList>
            <person name="Zeng Z."/>
            <person name="Chen C."/>
        </authorList>
    </citation>
    <scope>NUCLEOTIDE SEQUENCE [LARGE SCALE GENOMIC DNA]</scope>
    <source>
        <strain evidence="2 3">GH29-5</strain>
    </source>
</reference>
<accession>A0A0A2MCP3</accession>
<dbReference type="InterPro" id="IPR034660">
    <property type="entry name" value="DinB/YfiT-like"/>
</dbReference>
<dbReference type="Pfam" id="PF12867">
    <property type="entry name" value="DinB_2"/>
    <property type="match status" value="1"/>
</dbReference>
<gene>
    <name evidence="2" type="ORF">Q764_05410</name>
</gene>
<protein>
    <submittedName>
        <fullName evidence="2">Damage-inducible protein DinB</fullName>
    </submittedName>
</protein>
<proteinExistence type="predicted"/>
<dbReference type="eggNOG" id="COG2318">
    <property type="taxonomic scope" value="Bacteria"/>
</dbReference>
<dbReference type="Gene3D" id="1.20.120.450">
    <property type="entry name" value="dinb family like domain"/>
    <property type="match status" value="1"/>
</dbReference>
<feature type="domain" description="DinB-like" evidence="1">
    <location>
        <begin position="32"/>
        <end position="167"/>
    </location>
</feature>
<evidence type="ECO:0000313" key="2">
    <source>
        <dbReference type="EMBL" id="KGO90044.1"/>
    </source>
</evidence>
<comment type="caution">
    <text evidence="2">The sequence shown here is derived from an EMBL/GenBank/DDBJ whole genome shotgun (WGS) entry which is preliminary data.</text>
</comment>